<dbReference type="PANTHER" id="PTHR13683">
    <property type="entry name" value="ASPARTYL PROTEASES"/>
    <property type="match status" value="1"/>
</dbReference>
<feature type="domain" description="Peptidase A1" evidence="4">
    <location>
        <begin position="133"/>
        <end position="400"/>
    </location>
</feature>
<evidence type="ECO:0000256" key="3">
    <source>
        <dbReference type="SAM" id="SignalP"/>
    </source>
</evidence>
<feature type="compositionally biased region" description="Polar residues" evidence="2">
    <location>
        <begin position="73"/>
        <end position="85"/>
    </location>
</feature>
<evidence type="ECO:0000256" key="2">
    <source>
        <dbReference type="SAM" id="MobiDB-lite"/>
    </source>
</evidence>
<sequence length="400" mass="42570">MSASRALLLSVAAMLLHLVTCTTTTTTTTISTAATLHYTITKAKTKASSYPDFQLLSVKQAITETKSKPLKPSQYQELSMNSPNDGGSEGRQKLKLFHRDKVSFNTNGSAASHEVEDFGSEVVSGTNQGSGEYFVRIGVGSPPRSQYMVIDSGSDIVWVQCKPCTQCYNQTDPLFDPADSASFMGVSCSSAVCDQVDNAGCNSGRCRYEVSYGDGSSTKGTIALETLTLGRTVVENVAIGCGHMNQGMFVGAAGLLGLGGGSMSFVGQLSRERGNAFSYCLVSRATNSNGFLEFGSEAMPVGAAWIPLIRNPHSPSYYYVGLSGLGVGGMRVPISEDMFQLTELGNGGVVMDTGTAVTRFPTVAYEAFRDAFIGQTGNLPRASGISIFDTCYNLFRVFCR</sequence>
<reference evidence="5" key="2">
    <citation type="journal article" date="2023" name="Int. J. Mol. Sci.">
        <title>De Novo Assembly and Annotation of 11 Diverse Shrub Willow (Salix) Genomes Reveals Novel Gene Organization in Sex-Linked Regions.</title>
        <authorList>
            <person name="Hyden B."/>
            <person name="Feng K."/>
            <person name="Yates T.B."/>
            <person name="Jawdy S."/>
            <person name="Cereghino C."/>
            <person name="Smart L.B."/>
            <person name="Muchero W."/>
        </authorList>
    </citation>
    <scope>NUCLEOTIDE SEQUENCE</scope>
    <source>
        <tissue evidence="5">Shoot tip</tissue>
    </source>
</reference>
<dbReference type="InterPro" id="IPR032861">
    <property type="entry name" value="TAXi_N"/>
</dbReference>
<dbReference type="InterPro" id="IPR021109">
    <property type="entry name" value="Peptidase_aspartic_dom_sf"/>
</dbReference>
<feature type="signal peptide" evidence="3">
    <location>
        <begin position="1"/>
        <end position="21"/>
    </location>
</feature>
<keyword evidence="3" id="KW-0732">Signal</keyword>
<proteinExistence type="inferred from homology"/>
<dbReference type="EMBL" id="JAPFFI010000003">
    <property type="protein sequence ID" value="KAJ6397815.1"/>
    <property type="molecule type" value="Genomic_DNA"/>
</dbReference>
<dbReference type="InterPro" id="IPR033121">
    <property type="entry name" value="PEPTIDASE_A1"/>
</dbReference>
<organism evidence="5 6">
    <name type="scientific">Salix suchowensis</name>
    <dbReference type="NCBI Taxonomy" id="1278906"/>
    <lineage>
        <taxon>Eukaryota</taxon>
        <taxon>Viridiplantae</taxon>
        <taxon>Streptophyta</taxon>
        <taxon>Embryophyta</taxon>
        <taxon>Tracheophyta</taxon>
        <taxon>Spermatophyta</taxon>
        <taxon>Magnoliopsida</taxon>
        <taxon>eudicotyledons</taxon>
        <taxon>Gunneridae</taxon>
        <taxon>Pentapetalae</taxon>
        <taxon>rosids</taxon>
        <taxon>fabids</taxon>
        <taxon>Malpighiales</taxon>
        <taxon>Salicaceae</taxon>
        <taxon>Saliceae</taxon>
        <taxon>Salix</taxon>
    </lineage>
</organism>
<dbReference type="InterPro" id="IPR032799">
    <property type="entry name" value="TAXi_C"/>
</dbReference>
<name>A0ABQ9CGN7_9ROSI</name>
<dbReference type="Pfam" id="PF14543">
    <property type="entry name" value="TAXi_N"/>
    <property type="match status" value="1"/>
</dbReference>
<evidence type="ECO:0000313" key="5">
    <source>
        <dbReference type="EMBL" id="KAJ6397815.1"/>
    </source>
</evidence>
<accession>A0ABQ9CGN7</accession>
<dbReference type="Pfam" id="PF14541">
    <property type="entry name" value="TAXi_C"/>
    <property type="match status" value="1"/>
</dbReference>
<dbReference type="Proteomes" id="UP001141253">
    <property type="component" value="Chromosome 5"/>
</dbReference>
<reference evidence="5" key="1">
    <citation type="submission" date="2022-10" db="EMBL/GenBank/DDBJ databases">
        <authorList>
            <person name="Hyden B.L."/>
            <person name="Feng K."/>
            <person name="Yates T."/>
            <person name="Jawdy S."/>
            <person name="Smart L.B."/>
            <person name="Muchero W."/>
        </authorList>
    </citation>
    <scope>NUCLEOTIDE SEQUENCE</scope>
    <source>
        <tissue evidence="5">Shoot tip</tissue>
    </source>
</reference>
<comment type="caution">
    <text evidence="5">The sequence shown here is derived from an EMBL/GenBank/DDBJ whole genome shotgun (WGS) entry which is preliminary data.</text>
</comment>
<dbReference type="SUPFAM" id="SSF50630">
    <property type="entry name" value="Acid proteases"/>
    <property type="match status" value="1"/>
</dbReference>
<dbReference type="PANTHER" id="PTHR13683:SF265">
    <property type="entry name" value="PROTEIN ASPARTIC PROTEASE IN GUARD CELL 2"/>
    <property type="match status" value="1"/>
</dbReference>
<comment type="similarity">
    <text evidence="1">Belongs to the peptidase A1 family.</text>
</comment>
<dbReference type="Gene3D" id="2.40.70.10">
    <property type="entry name" value="Acid Proteases"/>
    <property type="match status" value="2"/>
</dbReference>
<protein>
    <recommendedName>
        <fullName evidence="4">Peptidase A1 domain-containing protein</fullName>
    </recommendedName>
</protein>
<gene>
    <name evidence="5" type="ORF">OIU77_018762</name>
</gene>
<feature type="chain" id="PRO_5045673223" description="Peptidase A1 domain-containing protein" evidence="3">
    <location>
        <begin position="22"/>
        <end position="400"/>
    </location>
</feature>
<keyword evidence="6" id="KW-1185">Reference proteome</keyword>
<evidence type="ECO:0000313" key="6">
    <source>
        <dbReference type="Proteomes" id="UP001141253"/>
    </source>
</evidence>
<evidence type="ECO:0000256" key="1">
    <source>
        <dbReference type="ARBA" id="ARBA00007447"/>
    </source>
</evidence>
<dbReference type="InterPro" id="IPR001461">
    <property type="entry name" value="Aspartic_peptidase_A1"/>
</dbReference>
<feature type="region of interest" description="Disordered" evidence="2">
    <location>
        <begin position="67"/>
        <end position="91"/>
    </location>
</feature>
<dbReference type="PROSITE" id="PS51767">
    <property type="entry name" value="PEPTIDASE_A1"/>
    <property type="match status" value="1"/>
</dbReference>
<evidence type="ECO:0000259" key="4">
    <source>
        <dbReference type="PROSITE" id="PS51767"/>
    </source>
</evidence>